<keyword evidence="1" id="KW-0663">Pyridoxal phosphate</keyword>
<evidence type="ECO:0000259" key="2">
    <source>
        <dbReference type="Pfam" id="PF00266"/>
    </source>
</evidence>
<organism evidence="3 4">
    <name type="scientific">Arsenicibacter rosenii</name>
    <dbReference type="NCBI Taxonomy" id="1750698"/>
    <lineage>
        <taxon>Bacteria</taxon>
        <taxon>Pseudomonadati</taxon>
        <taxon>Bacteroidota</taxon>
        <taxon>Cytophagia</taxon>
        <taxon>Cytophagales</taxon>
        <taxon>Spirosomataceae</taxon>
        <taxon>Arsenicibacter</taxon>
    </lineage>
</organism>
<dbReference type="PANTHER" id="PTHR43586:SF15">
    <property type="entry name" value="BLR3095 PROTEIN"/>
    <property type="match status" value="1"/>
</dbReference>
<comment type="caution">
    <text evidence="3">The sequence shown here is derived from an EMBL/GenBank/DDBJ whole genome shotgun (WGS) entry which is preliminary data.</text>
</comment>
<sequence length="397" mass="43525">MSITHHQLTSQKHLFALPANVHYINCATRGPFSLSVAQAGHAAIDGQLNPFGLPPDAFFSGAISVRELFSQLINANDPDRIAVISSVSYGMAVVARNLHRKPGIKAGQHILQIDAEFPSDVYAWDRVTTGLGLTIKTVAMPQVPDGESVSARWNEAILAAIEPDTAMVVVPHVHWMYGNRFDLVAIGERARSVGAWLVVDGTQSVSALPFDVAAIRPDALVCAAYKWMMGPYSTGLAYFGEAFDGGVPLEETWMNRLNSNQFHRLTDYQPAYREKAYRYNMGEHSHFTHMPMLEAALTQLMGWQPERIQTYCAGLLDEHLPAFARLGCRIEPAAGRGNHLVGVWLPETADPMAVQHVLQQKRVSVSARGRALRVAPNVYNEPEDIAALTEALAGCGF</sequence>
<name>A0A1S2VHC0_9BACT</name>
<dbReference type="Pfam" id="PF00266">
    <property type="entry name" value="Aminotran_5"/>
    <property type="match status" value="1"/>
</dbReference>
<dbReference type="SUPFAM" id="SSF53383">
    <property type="entry name" value="PLP-dependent transferases"/>
    <property type="match status" value="1"/>
</dbReference>
<evidence type="ECO:0000313" key="3">
    <source>
        <dbReference type="EMBL" id="OIN58151.1"/>
    </source>
</evidence>
<feature type="domain" description="Aminotransferase class V" evidence="2">
    <location>
        <begin position="64"/>
        <end position="370"/>
    </location>
</feature>
<dbReference type="InterPro" id="IPR015421">
    <property type="entry name" value="PyrdxlP-dep_Trfase_major"/>
</dbReference>
<dbReference type="InterPro" id="IPR000192">
    <property type="entry name" value="Aminotrans_V_dom"/>
</dbReference>
<dbReference type="GO" id="GO:0008483">
    <property type="term" value="F:transaminase activity"/>
    <property type="evidence" value="ECO:0007669"/>
    <property type="project" value="UniProtKB-KW"/>
</dbReference>
<keyword evidence="4" id="KW-1185">Reference proteome</keyword>
<gene>
    <name evidence="3" type="ORF">BLX24_16670</name>
</gene>
<accession>A0A1S2VHC0</accession>
<dbReference type="RefSeq" id="WP_071504301.1">
    <property type="nucleotide sequence ID" value="NZ_MORL01000008.1"/>
</dbReference>
<dbReference type="EMBL" id="MORL01000008">
    <property type="protein sequence ID" value="OIN58151.1"/>
    <property type="molecule type" value="Genomic_DNA"/>
</dbReference>
<reference evidence="3 4" key="1">
    <citation type="submission" date="2016-10" db="EMBL/GenBank/DDBJ databases">
        <title>Arsenicibacter rosenii gen. nov., sp. nov., an efficient arsenic-methylating bacterium isolated from an arsenic-contaminated paddy soil.</title>
        <authorList>
            <person name="Huang K."/>
        </authorList>
    </citation>
    <scope>NUCLEOTIDE SEQUENCE [LARGE SCALE GENOMIC DNA]</scope>
    <source>
        <strain evidence="3 4">SM-1</strain>
    </source>
</reference>
<dbReference type="Gene3D" id="3.90.1150.10">
    <property type="entry name" value="Aspartate Aminotransferase, domain 1"/>
    <property type="match status" value="1"/>
</dbReference>
<dbReference type="Proteomes" id="UP000181790">
    <property type="component" value="Unassembled WGS sequence"/>
</dbReference>
<dbReference type="InterPro" id="IPR015424">
    <property type="entry name" value="PyrdxlP-dep_Trfase"/>
</dbReference>
<keyword evidence="3" id="KW-0032">Aminotransferase</keyword>
<dbReference type="PANTHER" id="PTHR43586">
    <property type="entry name" value="CYSTEINE DESULFURASE"/>
    <property type="match status" value="1"/>
</dbReference>
<dbReference type="AlphaFoldDB" id="A0A1S2VHC0"/>
<evidence type="ECO:0000313" key="4">
    <source>
        <dbReference type="Proteomes" id="UP000181790"/>
    </source>
</evidence>
<proteinExistence type="predicted"/>
<dbReference type="OrthoDB" id="513408at2"/>
<dbReference type="Gene3D" id="3.40.640.10">
    <property type="entry name" value="Type I PLP-dependent aspartate aminotransferase-like (Major domain)"/>
    <property type="match status" value="1"/>
</dbReference>
<dbReference type="InterPro" id="IPR015422">
    <property type="entry name" value="PyrdxlP-dep_Trfase_small"/>
</dbReference>
<protein>
    <submittedName>
        <fullName evidence="3">Aminotransferase V</fullName>
    </submittedName>
</protein>
<keyword evidence="3" id="KW-0808">Transferase</keyword>
<evidence type="ECO:0000256" key="1">
    <source>
        <dbReference type="ARBA" id="ARBA00022898"/>
    </source>
</evidence>